<proteinExistence type="inferred from homology"/>
<dbReference type="Gene3D" id="3.30.1120.90">
    <property type="entry name" value="Nucleosome assembly protein"/>
    <property type="match status" value="1"/>
</dbReference>
<organism evidence="4 5">
    <name type="scientific">Nezara viridula</name>
    <name type="common">Southern green stink bug</name>
    <name type="synonym">Cimex viridulus</name>
    <dbReference type="NCBI Taxonomy" id="85310"/>
    <lineage>
        <taxon>Eukaryota</taxon>
        <taxon>Metazoa</taxon>
        <taxon>Ecdysozoa</taxon>
        <taxon>Arthropoda</taxon>
        <taxon>Hexapoda</taxon>
        <taxon>Insecta</taxon>
        <taxon>Pterygota</taxon>
        <taxon>Neoptera</taxon>
        <taxon>Paraneoptera</taxon>
        <taxon>Hemiptera</taxon>
        <taxon>Heteroptera</taxon>
        <taxon>Panheteroptera</taxon>
        <taxon>Pentatomomorpha</taxon>
        <taxon>Pentatomoidea</taxon>
        <taxon>Pentatomidae</taxon>
        <taxon>Pentatominae</taxon>
        <taxon>Nezara</taxon>
    </lineage>
</organism>
<protein>
    <submittedName>
        <fullName evidence="4">Uncharacterized protein</fullName>
    </submittedName>
</protein>
<dbReference type="GO" id="GO:0005634">
    <property type="term" value="C:nucleus"/>
    <property type="evidence" value="ECO:0007669"/>
    <property type="project" value="InterPro"/>
</dbReference>
<dbReference type="PANTHER" id="PTHR11875">
    <property type="entry name" value="TESTIS-SPECIFIC Y-ENCODED PROTEIN"/>
    <property type="match status" value="1"/>
</dbReference>
<feature type="compositionally biased region" description="Acidic residues" evidence="3">
    <location>
        <begin position="306"/>
        <end position="330"/>
    </location>
</feature>
<sequence>MPTEDYKEADENEDEDLSRRPIPLYQILPTPIRKRIKALKKLQFQTIQLEAKFFCDVHKLEGKYTKAFAQLYQKRENIVKGTIEPTDEDCDFNEGYDTPDDEEPVIKELRSKLTITKLVEDGATGIPEFWLTVFKNIDILNDMIQSHDEPILRHLIDITSTLRDDERMGFILHFHFSQNPYFSNSVLTKEYQMKCAPDPDSPWTFEGPEIIGATGCTVNWNKGMNVTVKTVQKRQKHKSGGAVRTIIKTVQNSSFFNFFTPPTIQDDQEGTEEIQELLENDYEIGSFIREKIIPHAVLYYTGEAVDIETEEEMEEDEDGRDNEDESEEGESQGKQDSEEGSAEGETDDE</sequence>
<feature type="region of interest" description="Disordered" evidence="3">
    <location>
        <begin position="306"/>
        <end position="349"/>
    </location>
</feature>
<gene>
    <name evidence="4" type="ORF">NEZAVI_LOCUS9969</name>
</gene>
<dbReference type="GO" id="GO:0006334">
    <property type="term" value="P:nucleosome assembly"/>
    <property type="evidence" value="ECO:0007669"/>
    <property type="project" value="InterPro"/>
</dbReference>
<evidence type="ECO:0000256" key="3">
    <source>
        <dbReference type="SAM" id="MobiDB-lite"/>
    </source>
</evidence>
<keyword evidence="5" id="KW-1185">Reference proteome</keyword>
<dbReference type="EMBL" id="OV725080">
    <property type="protein sequence ID" value="CAH1400801.1"/>
    <property type="molecule type" value="Genomic_DNA"/>
</dbReference>
<reference evidence="4" key="1">
    <citation type="submission" date="2022-01" db="EMBL/GenBank/DDBJ databases">
        <authorList>
            <person name="King R."/>
        </authorList>
    </citation>
    <scope>NUCLEOTIDE SEQUENCE</scope>
</reference>
<evidence type="ECO:0000313" key="4">
    <source>
        <dbReference type="EMBL" id="CAH1400801.1"/>
    </source>
</evidence>
<dbReference type="InterPro" id="IPR002164">
    <property type="entry name" value="NAP_family"/>
</dbReference>
<comment type="similarity">
    <text evidence="1 2">Belongs to the nucleosome assembly protein (NAP) family.</text>
</comment>
<evidence type="ECO:0000256" key="1">
    <source>
        <dbReference type="ARBA" id="ARBA00009947"/>
    </source>
</evidence>
<dbReference type="OrthoDB" id="27325at2759"/>
<dbReference type="Gene3D" id="1.20.5.1500">
    <property type="match status" value="1"/>
</dbReference>
<feature type="compositionally biased region" description="Acidic residues" evidence="3">
    <location>
        <begin position="338"/>
        <end position="349"/>
    </location>
</feature>
<dbReference type="Pfam" id="PF00956">
    <property type="entry name" value="NAP"/>
    <property type="match status" value="1"/>
</dbReference>
<dbReference type="Proteomes" id="UP001152798">
    <property type="component" value="Chromosome 4"/>
</dbReference>
<evidence type="ECO:0000313" key="5">
    <source>
        <dbReference type="Proteomes" id="UP001152798"/>
    </source>
</evidence>
<dbReference type="InterPro" id="IPR037231">
    <property type="entry name" value="NAP-like_sf"/>
</dbReference>
<dbReference type="AlphaFoldDB" id="A0A9P0HEZ8"/>
<name>A0A9P0HEZ8_NEZVI</name>
<accession>A0A9P0HEZ8</accession>
<dbReference type="SUPFAM" id="SSF143113">
    <property type="entry name" value="NAP-like"/>
    <property type="match status" value="1"/>
</dbReference>
<evidence type="ECO:0000256" key="2">
    <source>
        <dbReference type="RuleBase" id="RU003876"/>
    </source>
</evidence>